<dbReference type="EMBL" id="CP032134">
    <property type="protein sequence ID" value="AXY56429.1"/>
    <property type="molecule type" value="Genomic_DNA"/>
</dbReference>
<dbReference type="RefSeq" id="WP_087511500.1">
    <property type="nucleotide sequence ID" value="NZ_CP032134.1"/>
</dbReference>
<dbReference type="AlphaFoldDB" id="A0A3B7M163"/>
<gene>
    <name evidence="2" type="ORF">CDG60_07500</name>
</gene>
<protein>
    <recommendedName>
        <fullName evidence="4">Lipoprotein</fullName>
    </recommendedName>
</protein>
<proteinExistence type="predicted"/>
<evidence type="ECO:0008006" key="4">
    <source>
        <dbReference type="Google" id="ProtNLM"/>
    </source>
</evidence>
<evidence type="ECO:0000313" key="3">
    <source>
        <dbReference type="Proteomes" id="UP000263753"/>
    </source>
</evidence>
<dbReference type="PROSITE" id="PS51257">
    <property type="entry name" value="PROKAR_LIPOPROTEIN"/>
    <property type="match status" value="1"/>
</dbReference>
<dbReference type="Proteomes" id="UP000263753">
    <property type="component" value="Chromosome"/>
</dbReference>
<sequence length="159" mass="17646">MMNKLWYLPVSMLLITGCATTHVQDSNNLGTKGLLICQPAELCPVLTVVWNETHKDVLKVKISLNDAHTSYNIQKVVFTNGEKSLPFNVTGPTEIDRPFKANRSRNSVLVPVNLVAQLGGSSSILMNIHTDKGVISRHIVKDDVKAPVFQELVKYYKAD</sequence>
<evidence type="ECO:0000313" key="2">
    <source>
        <dbReference type="EMBL" id="AXY56429.1"/>
    </source>
</evidence>
<feature type="signal peptide" evidence="1">
    <location>
        <begin position="1"/>
        <end position="23"/>
    </location>
</feature>
<name>A0A3B7M163_9GAMM</name>
<keyword evidence="1" id="KW-0732">Signal</keyword>
<dbReference type="KEGG" id="achi:CDG60_07500"/>
<organism evidence="2 3">
    <name type="scientific">Acinetobacter chinensis</name>
    <dbReference type="NCBI Taxonomy" id="2004650"/>
    <lineage>
        <taxon>Bacteria</taxon>
        <taxon>Pseudomonadati</taxon>
        <taxon>Pseudomonadota</taxon>
        <taxon>Gammaproteobacteria</taxon>
        <taxon>Moraxellales</taxon>
        <taxon>Moraxellaceae</taxon>
        <taxon>Acinetobacter</taxon>
    </lineage>
</organism>
<reference evidence="3" key="1">
    <citation type="submission" date="2018-09" db="EMBL/GenBank/DDBJ databases">
        <title>The complete genome of Acinetobacter sp. strain WCHAc010005.</title>
        <authorList>
            <person name="Hu Y."/>
            <person name="Long H."/>
            <person name="Feng Y."/>
            <person name="Zong Z."/>
        </authorList>
    </citation>
    <scope>NUCLEOTIDE SEQUENCE [LARGE SCALE GENOMIC DNA]</scope>
    <source>
        <strain evidence="3">WCHAc010005</strain>
    </source>
</reference>
<evidence type="ECO:0000256" key="1">
    <source>
        <dbReference type="SAM" id="SignalP"/>
    </source>
</evidence>
<feature type="chain" id="PRO_5017625549" description="Lipoprotein" evidence="1">
    <location>
        <begin position="24"/>
        <end position="159"/>
    </location>
</feature>
<accession>A0A3B7M163</accession>